<dbReference type="PANTHER" id="PTHR10174">
    <property type="entry name" value="ALPHA-TOCOPHEROL TRANSFER PROTEIN-RELATED"/>
    <property type="match status" value="1"/>
</dbReference>
<sequence>STIQRMPTPEHLRTPPAKMLMRPLPPQLQQIVELNLNEDPERRQQDLLHIKTWLKKQRHLCPRTDDQWLLTFLRGCKFSLAKTKQKLETYYTMRTALPEFFSNRDPHLPQLQQIMNLGMCFPLPEPDNLGRRVFFFRIGVSDPNKMKLVDFFKLNYMNMDIVLAEDDRAIICGDVTIIDLQGITLAHATQLQPALIKRAVVCYQEAYPIRPQSINVINIPAAFESVLTFIMGFIKDELKQRIVIHPKNDLSLLYQTIPQKILPIEYGGCSGTIKDNAKAWKDKVEEYSDWFKEDSLYCSDESKRIGQSKLRDDLFGLEGSFRTLNVD</sequence>
<dbReference type="PROSITE" id="PS50191">
    <property type="entry name" value="CRAL_TRIO"/>
    <property type="match status" value="1"/>
</dbReference>
<dbReference type="GO" id="GO:0016020">
    <property type="term" value="C:membrane"/>
    <property type="evidence" value="ECO:0007669"/>
    <property type="project" value="TreeGrafter"/>
</dbReference>
<dbReference type="Gene3D" id="1.20.5.1200">
    <property type="entry name" value="Alpha-tocopherol transfer"/>
    <property type="match status" value="1"/>
</dbReference>
<feature type="domain" description="CRAL-TRIO" evidence="1">
    <location>
        <begin position="104"/>
        <end position="274"/>
    </location>
</feature>
<dbReference type="EMBL" id="GEDC01013982">
    <property type="protein sequence ID" value="JAS23316.1"/>
    <property type="molecule type" value="Transcribed_RNA"/>
</dbReference>
<dbReference type="PRINTS" id="PR00180">
    <property type="entry name" value="CRETINALDHBP"/>
</dbReference>
<dbReference type="Gene3D" id="3.40.525.10">
    <property type="entry name" value="CRAL-TRIO lipid binding domain"/>
    <property type="match status" value="1"/>
</dbReference>
<dbReference type="Pfam" id="PF00650">
    <property type="entry name" value="CRAL_TRIO"/>
    <property type="match status" value="1"/>
</dbReference>
<dbReference type="CDD" id="cd00170">
    <property type="entry name" value="SEC14"/>
    <property type="match status" value="1"/>
</dbReference>
<name>A0A1B6DCC6_9HEMI</name>
<dbReference type="SUPFAM" id="SSF46938">
    <property type="entry name" value="CRAL/TRIO N-terminal domain"/>
    <property type="match status" value="1"/>
</dbReference>
<reference evidence="2" key="1">
    <citation type="submission" date="2015-12" db="EMBL/GenBank/DDBJ databases">
        <title>De novo transcriptome assembly of four potential Pierce s Disease insect vectors from Arizona vineyards.</title>
        <authorList>
            <person name="Tassone E.E."/>
        </authorList>
    </citation>
    <scope>NUCLEOTIDE SEQUENCE</scope>
</reference>
<dbReference type="SUPFAM" id="SSF52087">
    <property type="entry name" value="CRAL/TRIO domain"/>
    <property type="match status" value="1"/>
</dbReference>
<dbReference type="Gene3D" id="1.10.8.20">
    <property type="entry name" value="N-terminal domain of phosphatidylinositol transfer protein sec14p"/>
    <property type="match status" value="1"/>
</dbReference>
<dbReference type="InterPro" id="IPR001251">
    <property type="entry name" value="CRAL-TRIO_dom"/>
</dbReference>
<dbReference type="PANTHER" id="PTHR10174:SF224">
    <property type="entry name" value="RETINOL-BINDING PROTEIN PINTA"/>
    <property type="match status" value="1"/>
</dbReference>
<dbReference type="AlphaFoldDB" id="A0A1B6DCC6"/>
<dbReference type="GO" id="GO:1902936">
    <property type="term" value="F:phosphatidylinositol bisphosphate binding"/>
    <property type="evidence" value="ECO:0007669"/>
    <property type="project" value="TreeGrafter"/>
</dbReference>
<dbReference type="InterPro" id="IPR036273">
    <property type="entry name" value="CRAL/TRIO_N_dom_sf"/>
</dbReference>
<dbReference type="SMART" id="SM01100">
    <property type="entry name" value="CRAL_TRIO_N"/>
    <property type="match status" value="1"/>
</dbReference>
<proteinExistence type="predicted"/>
<accession>A0A1B6DCC6</accession>
<gene>
    <name evidence="2" type="ORF">g.28415</name>
</gene>
<evidence type="ECO:0000259" key="1">
    <source>
        <dbReference type="PROSITE" id="PS50191"/>
    </source>
</evidence>
<evidence type="ECO:0000313" key="2">
    <source>
        <dbReference type="EMBL" id="JAS23316.1"/>
    </source>
</evidence>
<protein>
    <recommendedName>
        <fullName evidence="1">CRAL-TRIO domain-containing protein</fullName>
    </recommendedName>
</protein>
<dbReference type="InterPro" id="IPR011074">
    <property type="entry name" value="CRAL/TRIO_N_dom"/>
</dbReference>
<organism evidence="2">
    <name type="scientific">Clastoptera arizonana</name>
    <name type="common">Arizona spittle bug</name>
    <dbReference type="NCBI Taxonomy" id="38151"/>
    <lineage>
        <taxon>Eukaryota</taxon>
        <taxon>Metazoa</taxon>
        <taxon>Ecdysozoa</taxon>
        <taxon>Arthropoda</taxon>
        <taxon>Hexapoda</taxon>
        <taxon>Insecta</taxon>
        <taxon>Pterygota</taxon>
        <taxon>Neoptera</taxon>
        <taxon>Paraneoptera</taxon>
        <taxon>Hemiptera</taxon>
        <taxon>Auchenorrhyncha</taxon>
        <taxon>Cercopoidea</taxon>
        <taxon>Clastopteridae</taxon>
        <taxon>Clastoptera</taxon>
    </lineage>
</organism>
<dbReference type="SMART" id="SM00516">
    <property type="entry name" value="SEC14"/>
    <property type="match status" value="1"/>
</dbReference>
<feature type="non-terminal residue" evidence="2">
    <location>
        <position position="1"/>
    </location>
</feature>
<dbReference type="InterPro" id="IPR036865">
    <property type="entry name" value="CRAL-TRIO_dom_sf"/>
</dbReference>